<dbReference type="EMBL" id="BGZK01002753">
    <property type="protein sequence ID" value="GBP96213.1"/>
    <property type="molecule type" value="Genomic_DNA"/>
</dbReference>
<sequence length="104" mass="11695">MEANLKFFGGFWSVKVEQPPQARGCEATHKVFYPPHPARRKLKKSASVAVESGAVIKKSDHLKCCLSFCPPAKIRSRSDCSRYRDRQEIAVTNLLCVKIGLYVL</sequence>
<dbReference type="AlphaFoldDB" id="A0A4C2AA31"/>
<reference evidence="1 2" key="1">
    <citation type="journal article" date="2019" name="Commun. Biol.">
        <title>The bagworm genome reveals a unique fibroin gene that provides high tensile strength.</title>
        <authorList>
            <person name="Kono N."/>
            <person name="Nakamura H."/>
            <person name="Ohtoshi R."/>
            <person name="Tomita M."/>
            <person name="Numata K."/>
            <person name="Arakawa K."/>
        </authorList>
    </citation>
    <scope>NUCLEOTIDE SEQUENCE [LARGE SCALE GENOMIC DNA]</scope>
</reference>
<accession>A0A4C2AA31</accession>
<protein>
    <submittedName>
        <fullName evidence="1">Uncharacterized protein</fullName>
    </submittedName>
</protein>
<evidence type="ECO:0000313" key="1">
    <source>
        <dbReference type="EMBL" id="GBP96213.1"/>
    </source>
</evidence>
<evidence type="ECO:0000313" key="2">
    <source>
        <dbReference type="Proteomes" id="UP000299102"/>
    </source>
</evidence>
<comment type="caution">
    <text evidence="1">The sequence shown here is derived from an EMBL/GenBank/DDBJ whole genome shotgun (WGS) entry which is preliminary data.</text>
</comment>
<dbReference type="Proteomes" id="UP000299102">
    <property type="component" value="Unassembled WGS sequence"/>
</dbReference>
<gene>
    <name evidence="1" type="ORF">EVAR_70470_1</name>
</gene>
<proteinExistence type="predicted"/>
<name>A0A4C2AA31_EUMVA</name>
<organism evidence="1 2">
    <name type="scientific">Eumeta variegata</name>
    <name type="common">Bagworm moth</name>
    <name type="synonym">Eumeta japonica</name>
    <dbReference type="NCBI Taxonomy" id="151549"/>
    <lineage>
        <taxon>Eukaryota</taxon>
        <taxon>Metazoa</taxon>
        <taxon>Ecdysozoa</taxon>
        <taxon>Arthropoda</taxon>
        <taxon>Hexapoda</taxon>
        <taxon>Insecta</taxon>
        <taxon>Pterygota</taxon>
        <taxon>Neoptera</taxon>
        <taxon>Endopterygota</taxon>
        <taxon>Lepidoptera</taxon>
        <taxon>Glossata</taxon>
        <taxon>Ditrysia</taxon>
        <taxon>Tineoidea</taxon>
        <taxon>Psychidae</taxon>
        <taxon>Oiketicinae</taxon>
        <taxon>Eumeta</taxon>
    </lineage>
</organism>
<keyword evidence="2" id="KW-1185">Reference proteome</keyword>